<dbReference type="AlphaFoldDB" id="A0A836L1P2"/>
<reference evidence="1 2" key="1">
    <citation type="submission" date="2021-02" db="EMBL/GenBank/DDBJ databases">
        <title>Porcisia hertigi Genome sequencing and assembly.</title>
        <authorList>
            <person name="Almutairi H."/>
            <person name="Gatherer D."/>
        </authorList>
    </citation>
    <scope>NUCLEOTIDE SEQUENCE [LARGE SCALE GENOMIC DNA]</scope>
    <source>
        <strain evidence="1 2">C119</strain>
    </source>
</reference>
<protein>
    <submittedName>
        <fullName evidence="1">Uncharacterized protein</fullName>
    </submittedName>
</protein>
<name>A0A836L1P2_9TRYP</name>
<keyword evidence="2" id="KW-1185">Reference proteome</keyword>
<dbReference type="OrthoDB" id="266685at2759"/>
<evidence type="ECO:0000313" key="1">
    <source>
        <dbReference type="EMBL" id="KAG5494974.1"/>
    </source>
</evidence>
<organism evidence="1 2">
    <name type="scientific">Porcisia hertigi</name>
    <dbReference type="NCBI Taxonomy" id="2761500"/>
    <lineage>
        <taxon>Eukaryota</taxon>
        <taxon>Discoba</taxon>
        <taxon>Euglenozoa</taxon>
        <taxon>Kinetoplastea</taxon>
        <taxon>Metakinetoplastina</taxon>
        <taxon>Trypanosomatida</taxon>
        <taxon>Trypanosomatidae</taxon>
        <taxon>Leishmaniinae</taxon>
        <taxon>Porcisia</taxon>
    </lineage>
</organism>
<accession>A0A836L1P2</accession>
<dbReference type="GeneID" id="94288146"/>
<proteinExistence type="predicted"/>
<gene>
    <name evidence="1" type="ORF">JKF63_02026</name>
</gene>
<dbReference type="EMBL" id="JAFJZO010000033">
    <property type="protein sequence ID" value="KAG5494974.1"/>
    <property type="molecule type" value="Genomic_DNA"/>
</dbReference>
<comment type="caution">
    <text evidence="1">The sequence shown here is derived from an EMBL/GenBank/DDBJ whole genome shotgun (WGS) entry which is preliminary data.</text>
</comment>
<sequence>MRRLAEYQAELVDILGHAMRDAILDNFFDDGSDPALSALQRKRDGGAGARSAIYAPAYRDRCTITSLINVWVGGGRGHGRSTEVVFASHTCRNEEAALHKSGMCSGGHLMT</sequence>
<dbReference type="KEGG" id="phet:94288146"/>
<dbReference type="RefSeq" id="XP_067754226.1">
    <property type="nucleotide sequence ID" value="XM_067898069.1"/>
</dbReference>
<dbReference type="Proteomes" id="UP000674318">
    <property type="component" value="Unassembled WGS sequence"/>
</dbReference>
<evidence type="ECO:0000313" key="2">
    <source>
        <dbReference type="Proteomes" id="UP000674318"/>
    </source>
</evidence>